<evidence type="ECO:0000313" key="2">
    <source>
        <dbReference type="Proteomes" id="UP000095594"/>
    </source>
</evidence>
<name>A0A174F639_9CLOT</name>
<gene>
    <name evidence="1" type="ORF">ERS852471_01607</name>
</gene>
<reference evidence="1 2" key="1">
    <citation type="submission" date="2015-09" db="EMBL/GenBank/DDBJ databases">
        <authorList>
            <consortium name="Pathogen Informatics"/>
        </authorList>
    </citation>
    <scope>NUCLEOTIDE SEQUENCE [LARGE SCALE GENOMIC DNA]</scope>
    <source>
        <strain evidence="1 2">2789STDY5834856</strain>
    </source>
</reference>
<dbReference type="EMBL" id="CYZX01000009">
    <property type="protein sequence ID" value="CUO45842.1"/>
    <property type="molecule type" value="Genomic_DNA"/>
</dbReference>
<proteinExistence type="predicted"/>
<dbReference type="Proteomes" id="UP000095594">
    <property type="component" value="Unassembled WGS sequence"/>
</dbReference>
<protein>
    <submittedName>
        <fullName evidence="1">Uncharacterized protein</fullName>
    </submittedName>
</protein>
<dbReference type="RefSeq" id="WP_055265442.1">
    <property type="nucleotide sequence ID" value="NZ_CABIXQ010000009.1"/>
</dbReference>
<organism evidence="1 2">
    <name type="scientific">Clostridium disporicum</name>
    <dbReference type="NCBI Taxonomy" id="84024"/>
    <lineage>
        <taxon>Bacteria</taxon>
        <taxon>Bacillati</taxon>
        <taxon>Bacillota</taxon>
        <taxon>Clostridia</taxon>
        <taxon>Eubacteriales</taxon>
        <taxon>Clostridiaceae</taxon>
        <taxon>Clostridium</taxon>
    </lineage>
</organism>
<dbReference type="AlphaFoldDB" id="A0A174F639"/>
<evidence type="ECO:0000313" key="1">
    <source>
        <dbReference type="EMBL" id="CUO45842.1"/>
    </source>
</evidence>
<sequence length="70" mass="8481">MRKSCKDKCSDNENVRNSSGFYTYEKVNEIIENNIININTEDLCQSRILENWNLHKKYKILLHKTLEKYR</sequence>
<accession>A0A174F639</accession>